<feature type="domain" description="PFL" evidence="6">
    <location>
        <begin position="37"/>
        <end position="696"/>
    </location>
</feature>
<dbReference type="PROSITE" id="PS51554">
    <property type="entry name" value="PFL"/>
    <property type="match status" value="1"/>
</dbReference>
<dbReference type="InterPro" id="IPR051215">
    <property type="entry name" value="GRE"/>
</dbReference>
<dbReference type="SUPFAM" id="SSF51998">
    <property type="entry name" value="PFL-like glycyl radical enzymes"/>
    <property type="match status" value="1"/>
</dbReference>
<feature type="modified residue" description="Glycine radical" evidence="3">
    <location>
        <position position="801"/>
    </location>
</feature>
<gene>
    <name evidence="7" type="ORF">C4532_00605</name>
</gene>
<dbReference type="GO" id="GO:0005829">
    <property type="term" value="C:cytosol"/>
    <property type="evidence" value="ECO:0007669"/>
    <property type="project" value="TreeGrafter"/>
</dbReference>
<keyword evidence="2" id="KW-0456">Lyase</keyword>
<evidence type="ECO:0000259" key="6">
    <source>
        <dbReference type="PROSITE" id="PS51554"/>
    </source>
</evidence>
<dbReference type="PROSITE" id="PS51149">
    <property type="entry name" value="GLY_RADICAL_2"/>
    <property type="match status" value="1"/>
</dbReference>
<dbReference type="InterPro" id="IPR001150">
    <property type="entry name" value="Gly_radical"/>
</dbReference>
<organism evidence="7 8">
    <name type="scientific">Candidatus Abyssobacteria bacterium SURF_17</name>
    <dbReference type="NCBI Taxonomy" id="2093361"/>
    <lineage>
        <taxon>Bacteria</taxon>
        <taxon>Pseudomonadati</taxon>
        <taxon>Candidatus Hydrogenedentota</taxon>
        <taxon>Candidatus Abyssobacteria</taxon>
    </lineage>
</organism>
<dbReference type="InterPro" id="IPR004184">
    <property type="entry name" value="PFL_dom"/>
</dbReference>
<evidence type="ECO:0000256" key="4">
    <source>
        <dbReference type="SAM" id="MobiDB-lite"/>
    </source>
</evidence>
<dbReference type="Pfam" id="PF02901">
    <property type="entry name" value="PFL-like"/>
    <property type="match status" value="1"/>
</dbReference>
<evidence type="ECO:0000256" key="3">
    <source>
        <dbReference type="PROSITE-ProRule" id="PRU00493"/>
    </source>
</evidence>
<feature type="domain" description="Glycine radical" evidence="5">
    <location>
        <begin position="703"/>
        <end position="825"/>
    </location>
</feature>
<evidence type="ECO:0000256" key="2">
    <source>
        <dbReference type="ARBA" id="ARBA00023239"/>
    </source>
</evidence>
<dbReference type="AlphaFoldDB" id="A0A419F9G3"/>
<evidence type="ECO:0000256" key="1">
    <source>
        <dbReference type="ARBA" id="ARBA00022818"/>
    </source>
</evidence>
<evidence type="ECO:0000259" key="5">
    <source>
        <dbReference type="PROSITE" id="PS51149"/>
    </source>
</evidence>
<reference evidence="7 8" key="1">
    <citation type="journal article" date="2017" name="ISME J.">
        <title>Energy and carbon metabolisms in a deep terrestrial subsurface fluid microbial community.</title>
        <authorList>
            <person name="Momper L."/>
            <person name="Jungbluth S.P."/>
            <person name="Lee M.D."/>
            <person name="Amend J.P."/>
        </authorList>
    </citation>
    <scope>NUCLEOTIDE SEQUENCE [LARGE SCALE GENOMIC DNA]</scope>
    <source>
        <strain evidence="7">SURF_17</strain>
    </source>
</reference>
<proteinExistence type="predicted"/>
<comment type="caution">
    <text evidence="7">The sequence shown here is derived from an EMBL/GenBank/DDBJ whole genome shotgun (WGS) entry which is preliminary data.</text>
</comment>
<dbReference type="Pfam" id="PF01228">
    <property type="entry name" value="Gly_radical"/>
    <property type="match status" value="1"/>
</dbReference>
<sequence length="825" mass="92383">MAQVAELARPLLSPQEERIERGEPIGLVSEEAQRKRARIHRMLAGFRDKPIRMNLERAHLLTESFKQTEGQPVIVRWGKALAHILRNISIHIGEDELIVGSAGPPGRYAIFFPELEEKFFTQEARPSEPDDSLVLTEEDVQVINEELKPYWEGKQYHGAFINALPDDTRRILELYCIIAPTATARSSLAWNHDYEKVLKRGIKGIKAEAEEKLASLDPVNPKDRVEKEPFLQAVILTCDAIVEFAHRYAKLARSMAKKEKDAKRKKELLEIAEVCEWVPENPARTFREAVQSQWLIQTVSRLEQRIGGTVGNGRIDQFFYPYYKKDIEEGRLTKDEALELVECMWIGMAQNVEIYTAPGSLSFTDGYAHWEATTVGGVDKDGKDATNELSYLLLQSKKEFPLNYPDLAARIHSQTPEPFLHAIAETIKEGTGFPKLFFDEEIIPLFLSKGGTVEEANDYCICGCTEAKMINHDAVSTGCAWTNLGAIVEMTLNDGKLKLFGDQQIGVSTGNPRQFKSYDDLWHAFCWQAENVMKHTFTQQYVADTLKAKFIAAPMCSMLHDLCMKECKDIHDGPIDGALYLGFIDTLGFATAIDSLAAVKRLVFDDKKLTMAELLDALDANFEGKEAVRQMCLNAPKYGNNDPYADSIGRNIEAFFVKLTRKYKSAFGGELDIRYVTITAHVPFGAVLGATPDGRKAGEPIAEGVSPSQGADKKGPTASLVSIANTKASGYKERAARLLNMKLSPSAVAGPEGTRKLMSLIRTACDLKMWHLQFNIINKETLIAAQKDPEKYRNLLVRVAGYSAYFVDLTPQLQDEIIKRTEHAF</sequence>
<accession>A0A419F9G3</accession>
<feature type="region of interest" description="Disordered" evidence="4">
    <location>
        <begin position="698"/>
        <end position="717"/>
    </location>
</feature>
<dbReference type="GO" id="GO:0016829">
    <property type="term" value="F:lyase activity"/>
    <property type="evidence" value="ECO:0007669"/>
    <property type="project" value="UniProtKB-KW"/>
</dbReference>
<dbReference type="PANTHER" id="PTHR43641:SF2">
    <property type="entry name" value="DEHYDRATASE YBIW-RELATED"/>
    <property type="match status" value="1"/>
</dbReference>
<dbReference type="EMBL" id="QZKI01000004">
    <property type="protein sequence ID" value="RJP75382.1"/>
    <property type="molecule type" value="Genomic_DNA"/>
</dbReference>
<dbReference type="PANTHER" id="PTHR43641">
    <property type="entry name" value="FORMATE ACETYLTRANSFERASE 3-RELATED"/>
    <property type="match status" value="1"/>
</dbReference>
<name>A0A419F9G3_9BACT</name>
<dbReference type="Proteomes" id="UP000285961">
    <property type="component" value="Unassembled WGS sequence"/>
</dbReference>
<evidence type="ECO:0000313" key="8">
    <source>
        <dbReference type="Proteomes" id="UP000285961"/>
    </source>
</evidence>
<dbReference type="Gene3D" id="3.20.70.20">
    <property type="match status" value="1"/>
</dbReference>
<evidence type="ECO:0000313" key="7">
    <source>
        <dbReference type="EMBL" id="RJP75382.1"/>
    </source>
</evidence>
<protein>
    <submittedName>
        <fullName evidence="7">Glycyl radical protein</fullName>
    </submittedName>
</protein>
<keyword evidence="1 3" id="KW-0556">Organic radical</keyword>